<protein>
    <submittedName>
        <fullName evidence="2">Uncharacterized protein</fullName>
    </submittedName>
</protein>
<dbReference type="Proteomes" id="UP000297814">
    <property type="component" value="Unassembled WGS sequence"/>
</dbReference>
<gene>
    <name evidence="2" type="ORF">BHYA_0001g00070</name>
</gene>
<dbReference type="AlphaFoldDB" id="A0A4Z1H2R9"/>
<evidence type="ECO:0000256" key="1">
    <source>
        <dbReference type="SAM" id="MobiDB-lite"/>
    </source>
</evidence>
<reference evidence="2 3" key="1">
    <citation type="submission" date="2017-12" db="EMBL/GenBank/DDBJ databases">
        <title>Comparative genomics of Botrytis spp.</title>
        <authorList>
            <person name="Valero-Jimenez C.A."/>
            <person name="Tapia P."/>
            <person name="Veloso J."/>
            <person name="Silva-Moreno E."/>
            <person name="Staats M."/>
            <person name="Valdes J.H."/>
            <person name="Van Kan J.A.L."/>
        </authorList>
    </citation>
    <scope>NUCLEOTIDE SEQUENCE [LARGE SCALE GENOMIC DNA]</scope>
    <source>
        <strain evidence="2 3">Bh0001</strain>
    </source>
</reference>
<name>A0A4Z1H2R9_9HELO</name>
<sequence>MTPLARTYHVKIGNARDEVWVAQSRNPSSGNPTGSKPKNSTTKPPKRPTQIIQPTQSASTKVTELPSSSRKDAETQKANRAIDDIGFGPTIKKRRWQHENLDPATYTRPDSGGHRLSQAYAERYRKEQEEEKKKKEPQAGERKS</sequence>
<evidence type="ECO:0000313" key="3">
    <source>
        <dbReference type="Proteomes" id="UP000297814"/>
    </source>
</evidence>
<feature type="region of interest" description="Disordered" evidence="1">
    <location>
        <begin position="19"/>
        <end position="144"/>
    </location>
</feature>
<proteinExistence type="predicted"/>
<feature type="compositionally biased region" description="Polar residues" evidence="1">
    <location>
        <begin position="50"/>
        <end position="68"/>
    </location>
</feature>
<keyword evidence="3" id="KW-1185">Reference proteome</keyword>
<dbReference type="EMBL" id="PQXK01000001">
    <property type="protein sequence ID" value="TGO43514.1"/>
    <property type="molecule type" value="Genomic_DNA"/>
</dbReference>
<feature type="compositionally biased region" description="Basic and acidic residues" evidence="1">
    <location>
        <begin position="69"/>
        <end position="83"/>
    </location>
</feature>
<feature type="compositionally biased region" description="Basic and acidic residues" evidence="1">
    <location>
        <begin position="122"/>
        <end position="144"/>
    </location>
</feature>
<evidence type="ECO:0000313" key="2">
    <source>
        <dbReference type="EMBL" id="TGO43514.1"/>
    </source>
</evidence>
<organism evidence="2 3">
    <name type="scientific">Botrytis hyacinthi</name>
    <dbReference type="NCBI Taxonomy" id="278943"/>
    <lineage>
        <taxon>Eukaryota</taxon>
        <taxon>Fungi</taxon>
        <taxon>Dikarya</taxon>
        <taxon>Ascomycota</taxon>
        <taxon>Pezizomycotina</taxon>
        <taxon>Leotiomycetes</taxon>
        <taxon>Helotiales</taxon>
        <taxon>Sclerotiniaceae</taxon>
        <taxon>Botrytis</taxon>
    </lineage>
</organism>
<accession>A0A4Z1H2R9</accession>
<comment type="caution">
    <text evidence="2">The sequence shown here is derived from an EMBL/GenBank/DDBJ whole genome shotgun (WGS) entry which is preliminary data.</text>
</comment>
<feature type="compositionally biased region" description="Low complexity" evidence="1">
    <location>
        <begin position="32"/>
        <end position="43"/>
    </location>
</feature>